<dbReference type="AlphaFoldDB" id="A0A914MD18"/>
<sequence length="138" mass="15721">MKKTFYKQKKPCAFVHEMNFGRQSTKTNEDDGLPHCLEHLIYNGSTEHRYKGFLDTCATQCLSHSLNAVTHQAFTVYELKSASKDGFLKLLPLYMDNLFSPALKASEFVTEVHHINDKGTNNGVVYAEMLANCQVWNQ</sequence>
<protein>
    <submittedName>
        <fullName evidence="3">Peptidase M16 N-terminal domain-containing protein</fullName>
    </submittedName>
</protein>
<keyword evidence="2" id="KW-1185">Reference proteome</keyword>
<evidence type="ECO:0000313" key="3">
    <source>
        <dbReference type="WBParaSite" id="Minc3s01542g24579"/>
    </source>
</evidence>
<dbReference type="Gene3D" id="3.30.830.10">
    <property type="entry name" value="Metalloenzyme, LuxS/M16 peptidase-like"/>
    <property type="match status" value="1"/>
</dbReference>
<dbReference type="Proteomes" id="UP000887563">
    <property type="component" value="Unplaced"/>
</dbReference>
<dbReference type="SUPFAM" id="SSF63411">
    <property type="entry name" value="LuxS/MPP-like metallohydrolase"/>
    <property type="match status" value="1"/>
</dbReference>
<feature type="domain" description="Peptidase M16 N-terminal" evidence="1">
    <location>
        <begin position="28"/>
        <end position="116"/>
    </location>
</feature>
<reference evidence="3" key="1">
    <citation type="submission" date="2022-11" db="UniProtKB">
        <authorList>
            <consortium name="WormBaseParasite"/>
        </authorList>
    </citation>
    <scope>IDENTIFICATION</scope>
</reference>
<name>A0A914MD18_MELIC</name>
<dbReference type="InterPro" id="IPR011249">
    <property type="entry name" value="Metalloenz_LuxS/M16"/>
</dbReference>
<evidence type="ECO:0000313" key="2">
    <source>
        <dbReference type="Proteomes" id="UP000887563"/>
    </source>
</evidence>
<dbReference type="GO" id="GO:0046872">
    <property type="term" value="F:metal ion binding"/>
    <property type="evidence" value="ECO:0007669"/>
    <property type="project" value="InterPro"/>
</dbReference>
<proteinExistence type="predicted"/>
<accession>A0A914MD18</accession>
<evidence type="ECO:0000259" key="1">
    <source>
        <dbReference type="Pfam" id="PF00675"/>
    </source>
</evidence>
<dbReference type="Pfam" id="PF00675">
    <property type="entry name" value="Peptidase_M16"/>
    <property type="match status" value="1"/>
</dbReference>
<dbReference type="PANTHER" id="PTHR43016">
    <property type="entry name" value="PRESEQUENCE PROTEASE"/>
    <property type="match status" value="1"/>
</dbReference>
<dbReference type="WBParaSite" id="Minc3s01542g24579">
    <property type="protein sequence ID" value="Minc3s01542g24579"/>
    <property type="gene ID" value="Minc3s01542g24579"/>
</dbReference>
<dbReference type="InterPro" id="IPR011765">
    <property type="entry name" value="Pept_M16_N"/>
</dbReference>
<dbReference type="PANTHER" id="PTHR43016:SF16">
    <property type="entry name" value="METALLOPROTEASE, PUTATIVE (AFU_ORTHOLOGUE AFUA_4G07610)-RELATED"/>
    <property type="match status" value="1"/>
</dbReference>
<organism evidence="2 3">
    <name type="scientific">Meloidogyne incognita</name>
    <name type="common">Southern root-knot nematode worm</name>
    <name type="synonym">Oxyuris incognita</name>
    <dbReference type="NCBI Taxonomy" id="6306"/>
    <lineage>
        <taxon>Eukaryota</taxon>
        <taxon>Metazoa</taxon>
        <taxon>Ecdysozoa</taxon>
        <taxon>Nematoda</taxon>
        <taxon>Chromadorea</taxon>
        <taxon>Rhabditida</taxon>
        <taxon>Tylenchina</taxon>
        <taxon>Tylenchomorpha</taxon>
        <taxon>Tylenchoidea</taxon>
        <taxon>Meloidogynidae</taxon>
        <taxon>Meloidogyninae</taxon>
        <taxon>Meloidogyne</taxon>
        <taxon>Meloidogyne incognita group</taxon>
    </lineage>
</organism>